<dbReference type="SUPFAM" id="SSF47413">
    <property type="entry name" value="lambda repressor-like DNA-binding domains"/>
    <property type="match status" value="1"/>
</dbReference>
<gene>
    <name evidence="2" type="ORF">EDC14_10571</name>
</gene>
<dbReference type="GO" id="GO:0003677">
    <property type="term" value="F:DNA binding"/>
    <property type="evidence" value="ECO:0007669"/>
    <property type="project" value="InterPro"/>
</dbReference>
<dbReference type="CDD" id="cd00093">
    <property type="entry name" value="HTH_XRE"/>
    <property type="match status" value="1"/>
</dbReference>
<dbReference type="OrthoDB" id="1629646at2"/>
<sequence length="88" mass="10165">MKDNFLEKYREIGRRIAFYRSKRGISQETLGEKISYSKSYISKIEASGSDISYSLDILFAIAAGLELDPVIFLLPISEENFEKYRTDK</sequence>
<dbReference type="InterPro" id="IPR001387">
    <property type="entry name" value="Cro/C1-type_HTH"/>
</dbReference>
<organism evidence="2 3">
    <name type="scientific">Hydrogenispora ethanolica</name>
    <dbReference type="NCBI Taxonomy" id="1082276"/>
    <lineage>
        <taxon>Bacteria</taxon>
        <taxon>Bacillati</taxon>
        <taxon>Bacillota</taxon>
        <taxon>Hydrogenispora</taxon>
    </lineage>
</organism>
<evidence type="ECO:0000313" key="2">
    <source>
        <dbReference type="EMBL" id="TCL55134.1"/>
    </source>
</evidence>
<name>A0A4R1QVW5_HYDET</name>
<proteinExistence type="predicted"/>
<dbReference type="PROSITE" id="PS50943">
    <property type="entry name" value="HTH_CROC1"/>
    <property type="match status" value="1"/>
</dbReference>
<comment type="caution">
    <text evidence="2">The sequence shown here is derived from an EMBL/GenBank/DDBJ whole genome shotgun (WGS) entry which is preliminary data.</text>
</comment>
<dbReference type="Pfam" id="PF01381">
    <property type="entry name" value="HTH_3"/>
    <property type="match status" value="1"/>
</dbReference>
<dbReference type="Gene3D" id="1.10.260.40">
    <property type="entry name" value="lambda repressor-like DNA-binding domains"/>
    <property type="match status" value="1"/>
</dbReference>
<reference evidence="2 3" key="1">
    <citation type="submission" date="2019-03" db="EMBL/GenBank/DDBJ databases">
        <title>Genomic Encyclopedia of Type Strains, Phase IV (KMG-IV): sequencing the most valuable type-strain genomes for metagenomic binning, comparative biology and taxonomic classification.</title>
        <authorList>
            <person name="Goeker M."/>
        </authorList>
    </citation>
    <scope>NUCLEOTIDE SEQUENCE [LARGE SCALE GENOMIC DNA]</scope>
    <source>
        <strain evidence="2 3">LX-B</strain>
    </source>
</reference>
<dbReference type="Proteomes" id="UP000295008">
    <property type="component" value="Unassembled WGS sequence"/>
</dbReference>
<keyword evidence="3" id="KW-1185">Reference proteome</keyword>
<feature type="domain" description="HTH cro/C1-type" evidence="1">
    <location>
        <begin position="16"/>
        <end position="72"/>
    </location>
</feature>
<dbReference type="AlphaFoldDB" id="A0A4R1QVW5"/>
<dbReference type="RefSeq" id="WP_132017730.1">
    <property type="nucleotide sequence ID" value="NZ_SLUN01000057.1"/>
</dbReference>
<evidence type="ECO:0000259" key="1">
    <source>
        <dbReference type="PROSITE" id="PS50943"/>
    </source>
</evidence>
<dbReference type="InterPro" id="IPR010982">
    <property type="entry name" value="Lambda_DNA-bd_dom_sf"/>
</dbReference>
<dbReference type="EMBL" id="SLUN01000057">
    <property type="protein sequence ID" value="TCL55134.1"/>
    <property type="molecule type" value="Genomic_DNA"/>
</dbReference>
<protein>
    <submittedName>
        <fullName evidence="2">Helix-turn-helix protein</fullName>
    </submittedName>
</protein>
<dbReference type="SMART" id="SM00530">
    <property type="entry name" value="HTH_XRE"/>
    <property type="match status" value="1"/>
</dbReference>
<accession>A0A4R1QVW5</accession>
<evidence type="ECO:0000313" key="3">
    <source>
        <dbReference type="Proteomes" id="UP000295008"/>
    </source>
</evidence>